<evidence type="ECO:0000313" key="4">
    <source>
        <dbReference type="EMBL" id="CAH9414985.1"/>
    </source>
</evidence>
<dbReference type="InterPro" id="IPR001932">
    <property type="entry name" value="PPM-type_phosphatase-like_dom"/>
</dbReference>
<name>A0ABM9GUM5_STRGL</name>
<dbReference type="InterPro" id="IPR052016">
    <property type="entry name" value="Bact_Sigma-Reg"/>
</dbReference>
<organism evidence="4 5">
    <name type="scientific">Streptomyces globisporus</name>
    <dbReference type="NCBI Taxonomy" id="1908"/>
    <lineage>
        <taxon>Bacteria</taxon>
        <taxon>Bacillati</taxon>
        <taxon>Actinomycetota</taxon>
        <taxon>Actinomycetes</taxon>
        <taxon>Kitasatosporales</taxon>
        <taxon>Streptomycetaceae</taxon>
        <taxon>Streptomyces</taxon>
    </lineage>
</organism>
<dbReference type="InterPro" id="IPR003594">
    <property type="entry name" value="HATPase_dom"/>
</dbReference>
<protein>
    <submittedName>
        <fullName evidence="4">Uncharacterized, RsbU-domain-containing protein</fullName>
    </submittedName>
</protein>
<dbReference type="SUPFAM" id="SSF55785">
    <property type="entry name" value="PYP-like sensor domain (PAS domain)"/>
    <property type="match status" value="2"/>
</dbReference>
<dbReference type="InterPro" id="IPR029016">
    <property type="entry name" value="GAF-like_dom_sf"/>
</dbReference>
<reference evidence="4" key="1">
    <citation type="submission" date="2022-03" db="EMBL/GenBank/DDBJ databases">
        <authorList>
            <person name="Leyn A S."/>
        </authorList>
    </citation>
    <scope>NUCLEOTIDE SEQUENCE</scope>
    <source>
        <strain evidence="4">Streptomyces globisporus 4-3</strain>
    </source>
</reference>
<dbReference type="Gene3D" id="3.30.565.10">
    <property type="entry name" value="Histidine kinase-like ATPase, C-terminal domain"/>
    <property type="match status" value="1"/>
</dbReference>
<dbReference type="PROSITE" id="PS50112">
    <property type="entry name" value="PAS"/>
    <property type="match status" value="1"/>
</dbReference>
<evidence type="ECO:0000256" key="2">
    <source>
        <dbReference type="SAM" id="MobiDB-lite"/>
    </source>
</evidence>
<dbReference type="InterPro" id="IPR036890">
    <property type="entry name" value="HATPase_C_sf"/>
</dbReference>
<dbReference type="SMART" id="SM00091">
    <property type="entry name" value="PAS"/>
    <property type="match status" value="2"/>
</dbReference>
<dbReference type="InterPro" id="IPR013767">
    <property type="entry name" value="PAS_fold"/>
</dbReference>
<dbReference type="Pfam" id="PF13581">
    <property type="entry name" value="HATPase_c_2"/>
    <property type="match status" value="1"/>
</dbReference>
<dbReference type="RefSeq" id="WP_318574505.1">
    <property type="nucleotide sequence ID" value="NZ_CAKXYP010000005.1"/>
</dbReference>
<dbReference type="Pfam" id="PF08448">
    <property type="entry name" value="PAS_4"/>
    <property type="match status" value="1"/>
</dbReference>
<dbReference type="Proteomes" id="UP001154015">
    <property type="component" value="Unassembled WGS sequence"/>
</dbReference>
<feature type="compositionally biased region" description="Pro residues" evidence="2">
    <location>
        <begin position="424"/>
        <end position="433"/>
    </location>
</feature>
<evidence type="ECO:0000313" key="5">
    <source>
        <dbReference type="Proteomes" id="UP001154015"/>
    </source>
</evidence>
<comment type="caution">
    <text evidence="4">The sequence shown here is derived from an EMBL/GenBank/DDBJ whole genome shotgun (WGS) entry which is preliminary data.</text>
</comment>
<accession>A0ABM9GUM5</accession>
<dbReference type="SUPFAM" id="SSF81606">
    <property type="entry name" value="PP2C-like"/>
    <property type="match status" value="1"/>
</dbReference>
<evidence type="ECO:0000256" key="1">
    <source>
        <dbReference type="ARBA" id="ARBA00022801"/>
    </source>
</evidence>
<dbReference type="Pfam" id="PF00989">
    <property type="entry name" value="PAS"/>
    <property type="match status" value="1"/>
</dbReference>
<dbReference type="CDD" id="cd00130">
    <property type="entry name" value="PAS"/>
    <property type="match status" value="1"/>
</dbReference>
<proteinExistence type="predicted"/>
<dbReference type="PANTHER" id="PTHR43156:SF2">
    <property type="entry name" value="STAGE II SPORULATION PROTEIN E"/>
    <property type="match status" value="1"/>
</dbReference>
<dbReference type="SUPFAM" id="SSF55781">
    <property type="entry name" value="GAF domain-like"/>
    <property type="match status" value="1"/>
</dbReference>
<feature type="domain" description="PAS" evidence="3">
    <location>
        <begin position="8"/>
        <end position="59"/>
    </location>
</feature>
<keyword evidence="1" id="KW-0378">Hydrolase</keyword>
<dbReference type="InterPro" id="IPR035965">
    <property type="entry name" value="PAS-like_dom_sf"/>
</dbReference>
<dbReference type="Gene3D" id="3.30.450.20">
    <property type="entry name" value="PAS domain"/>
    <property type="match status" value="2"/>
</dbReference>
<dbReference type="CDD" id="cd16936">
    <property type="entry name" value="HATPase_RsbW-like"/>
    <property type="match status" value="1"/>
</dbReference>
<keyword evidence="5" id="KW-1185">Reference proteome</keyword>
<dbReference type="Gene3D" id="3.30.450.40">
    <property type="match status" value="1"/>
</dbReference>
<dbReference type="EMBL" id="CAKXYP010000005">
    <property type="protein sequence ID" value="CAH9414985.1"/>
    <property type="molecule type" value="Genomic_DNA"/>
</dbReference>
<dbReference type="PANTHER" id="PTHR43156">
    <property type="entry name" value="STAGE II SPORULATION PROTEIN E-RELATED"/>
    <property type="match status" value="1"/>
</dbReference>
<dbReference type="Gene3D" id="3.60.40.10">
    <property type="entry name" value="PPM-type phosphatase domain"/>
    <property type="match status" value="1"/>
</dbReference>
<dbReference type="InterPro" id="IPR036457">
    <property type="entry name" value="PPM-type-like_dom_sf"/>
</dbReference>
<dbReference type="InterPro" id="IPR013656">
    <property type="entry name" value="PAS_4"/>
</dbReference>
<gene>
    <name evidence="4" type="ORF">SGL43_01997</name>
</gene>
<feature type="region of interest" description="Disordered" evidence="2">
    <location>
        <begin position="354"/>
        <end position="442"/>
    </location>
</feature>
<evidence type="ECO:0000259" key="3">
    <source>
        <dbReference type="PROSITE" id="PS50112"/>
    </source>
</evidence>
<sequence length="895" mass="93327">MSAANTAESADFRGPLDITRAATVVLDADSTVIGWSPAAAELLGYEPGEALGRPLSDFISAQPVGSTPPAAAAEASGVSEASGASGLSGASASTGIGPPSLVDNEIHVAHARDGRELLVATATCPLPGGAAGRGPGAPDRILVAAEVGGLRHWESRIALLQGLATQSPVGLAIYDTDLRLTWCNTAYEREIGQPLAAFRGKRADELYAGGSFVTPGYPQTLDGVMHQVLETGEPVLDLNFRAQQPSDPGRDHLWSCSYYRLEDAHGHVFGVCEDAFDVTDRYRVQERLALLVEAGRRIGTVLDVATTAEEISEVAVPDFAVTVRVDVTRAAMTGETAAVGSAADMSLLRVADRSEPGAATPDPGLPDPAVPDPGPGQPDAEGADPGLPGPGVAEPGPLDSADVEGGSRGVPGAAASLDGDRHPYPPVTYPPGSPQHRSLSSGGLVLDEGTLVVPLRAGGGILGLVTFDRGVGPGASGRPPAPDRATTFDNGEVALADELAARAAVCIDNARRYTRERTASLALQRQLLPHHLPPQSAVRTAYRYLPADDVTGVGGDWFDVIPLSGTRVGLVVGDVVGHGLQAAATMGRLRTSVRAFAQLDMAPDELLTRLDDLVGQPAEEPPDAYGGAVETYDVTTGATCLYAVYDPVSRRCVMARAGHLPPAIVDPGGRVSFPDLPAGPPLGLGGLPFESMEFELPVGSLLALFTDGLVEARDHDIGHGLDTLGRVLGDRSASLEELCDRAVSELVPSGTSADDTALLLVRTRELDAERVAHWELSAEAVSVGRARELATGQLEAWGLEELVFATQLVVSELVTNAVRYAGGPLGLRLIRDRTLVCEVADTGHTSPHLRHSAEDDEGGRGLFIVAQLVQRWGTRYTPTGKTIWTEQALPPADEG</sequence>
<dbReference type="SMART" id="SM00331">
    <property type="entry name" value="PP2C_SIG"/>
    <property type="match status" value="1"/>
</dbReference>
<dbReference type="SUPFAM" id="SSF55874">
    <property type="entry name" value="ATPase domain of HSP90 chaperone/DNA topoisomerase II/histidine kinase"/>
    <property type="match status" value="1"/>
</dbReference>
<feature type="compositionally biased region" description="Pro residues" evidence="2">
    <location>
        <begin position="363"/>
        <end position="376"/>
    </location>
</feature>
<dbReference type="Pfam" id="PF07228">
    <property type="entry name" value="SpoIIE"/>
    <property type="match status" value="1"/>
</dbReference>
<dbReference type="InterPro" id="IPR000014">
    <property type="entry name" value="PAS"/>
</dbReference>